<dbReference type="GeneID" id="81375644"/>
<evidence type="ECO:0000313" key="1">
    <source>
        <dbReference type="EMBL" id="KAJ5378908.1"/>
    </source>
</evidence>
<comment type="caution">
    <text evidence="1">The sequence shown here is derived from an EMBL/GenBank/DDBJ whole genome shotgun (WGS) entry which is preliminary data.</text>
</comment>
<name>A0A9W9VE91_9EURO</name>
<accession>A0A9W9VE91</accession>
<protein>
    <recommendedName>
        <fullName evidence="3">F-box domain-containing protein</fullName>
    </recommendedName>
</protein>
<sequence length="312" mass="35803">MQEHKQEQPQVKVLTTTELLEIILLHLDTRTLLVSADRVCQTWKVLVQTSPAIQQALFFRPVPNPNSKKAKLHGHAKSIWNSLLSSPLEKDTNSEQGSMNEEESPCTQPIYNSLLAQAFPPFFPSVYEGNLVANEEKKTSRFSFKDLDMLSSPEKKTAYMRREASWRKMLLRQPPVYGGVAIFKMDHNRGGDRYKCYQQVSQKTLGFDEALKMGHLFRTVIRNSDIYFGYFGETRIYWSAYVPPCTPGGRYPPQDGSFYPTVQNGFAKAIKRSEIVVFSRETVQGYVNHGEEIELTDEENLRKEIFQECGKK</sequence>
<gene>
    <name evidence="1" type="ORF">N7509_012027</name>
</gene>
<dbReference type="EMBL" id="JAPZBU010000011">
    <property type="protein sequence ID" value="KAJ5378908.1"/>
    <property type="molecule type" value="Genomic_DNA"/>
</dbReference>
<reference evidence="1" key="1">
    <citation type="submission" date="2022-12" db="EMBL/GenBank/DDBJ databases">
        <authorList>
            <person name="Petersen C."/>
        </authorList>
    </citation>
    <scope>NUCLEOTIDE SEQUENCE</scope>
    <source>
        <strain evidence="1">IBT 29677</strain>
    </source>
</reference>
<evidence type="ECO:0000313" key="2">
    <source>
        <dbReference type="Proteomes" id="UP001147747"/>
    </source>
</evidence>
<dbReference type="RefSeq" id="XP_056482694.1">
    <property type="nucleotide sequence ID" value="XM_056636664.1"/>
</dbReference>
<keyword evidence="2" id="KW-1185">Reference proteome</keyword>
<dbReference type="SUPFAM" id="SSF81383">
    <property type="entry name" value="F-box domain"/>
    <property type="match status" value="1"/>
</dbReference>
<dbReference type="Proteomes" id="UP001147747">
    <property type="component" value="Unassembled WGS sequence"/>
</dbReference>
<proteinExistence type="predicted"/>
<organism evidence="1 2">
    <name type="scientific">Penicillium cosmopolitanum</name>
    <dbReference type="NCBI Taxonomy" id="1131564"/>
    <lineage>
        <taxon>Eukaryota</taxon>
        <taxon>Fungi</taxon>
        <taxon>Dikarya</taxon>
        <taxon>Ascomycota</taxon>
        <taxon>Pezizomycotina</taxon>
        <taxon>Eurotiomycetes</taxon>
        <taxon>Eurotiomycetidae</taxon>
        <taxon>Eurotiales</taxon>
        <taxon>Aspergillaceae</taxon>
        <taxon>Penicillium</taxon>
    </lineage>
</organism>
<dbReference type="AlphaFoldDB" id="A0A9W9VE91"/>
<dbReference type="OrthoDB" id="3800738at2759"/>
<dbReference type="InterPro" id="IPR036047">
    <property type="entry name" value="F-box-like_dom_sf"/>
</dbReference>
<reference evidence="1" key="2">
    <citation type="journal article" date="2023" name="IMA Fungus">
        <title>Comparative genomic study of the Penicillium genus elucidates a diverse pangenome and 15 lateral gene transfer events.</title>
        <authorList>
            <person name="Petersen C."/>
            <person name="Sorensen T."/>
            <person name="Nielsen M.R."/>
            <person name="Sondergaard T.E."/>
            <person name="Sorensen J.L."/>
            <person name="Fitzpatrick D.A."/>
            <person name="Frisvad J.C."/>
            <person name="Nielsen K.L."/>
        </authorList>
    </citation>
    <scope>NUCLEOTIDE SEQUENCE</scope>
    <source>
        <strain evidence="1">IBT 29677</strain>
    </source>
</reference>
<dbReference type="Gene3D" id="1.20.1280.50">
    <property type="match status" value="1"/>
</dbReference>
<evidence type="ECO:0008006" key="3">
    <source>
        <dbReference type="Google" id="ProtNLM"/>
    </source>
</evidence>